<comment type="catalytic activity">
    <reaction evidence="7">
        <text>acetoacetyl-CoA + acetyl-CoA + H2O = (3S)-3-hydroxy-3-methylglutaryl-CoA + CoA + H(+)</text>
        <dbReference type="Rhea" id="RHEA:10188"/>
        <dbReference type="ChEBI" id="CHEBI:15377"/>
        <dbReference type="ChEBI" id="CHEBI:15378"/>
        <dbReference type="ChEBI" id="CHEBI:43074"/>
        <dbReference type="ChEBI" id="CHEBI:57286"/>
        <dbReference type="ChEBI" id="CHEBI:57287"/>
        <dbReference type="ChEBI" id="CHEBI:57288"/>
        <dbReference type="EC" id="2.3.3.10"/>
    </reaction>
    <physiologicalReaction direction="left-to-right" evidence="7">
        <dbReference type="Rhea" id="RHEA:10189"/>
    </physiologicalReaction>
</comment>
<dbReference type="GO" id="GO:0004421">
    <property type="term" value="F:hydroxymethylglutaryl-CoA synthase activity"/>
    <property type="evidence" value="ECO:0000318"/>
    <property type="project" value="GO_Central"/>
</dbReference>
<evidence type="ECO:0000256" key="4">
    <source>
        <dbReference type="ARBA" id="ARBA00022679"/>
    </source>
</evidence>
<dbReference type="Gene3D" id="3.40.47.10">
    <property type="match status" value="1"/>
</dbReference>
<keyword evidence="6 10" id="KW-0756">Sterol biosynthesis</keyword>
<evidence type="ECO:0000259" key="12">
    <source>
        <dbReference type="Pfam" id="PF08540"/>
    </source>
</evidence>
<accession>B3S1Q3</accession>
<dbReference type="InParanoid" id="B3S1Q3"/>
<dbReference type="STRING" id="10228.B3S1Q3"/>
<dbReference type="OrthoDB" id="1269963at2759"/>
<dbReference type="NCBIfam" id="TIGR01833">
    <property type="entry name" value="HMG-CoA-S_euk"/>
    <property type="match status" value="1"/>
</dbReference>
<feature type="active site" description="Proton donor/acceptor" evidence="8">
    <location>
        <position position="91"/>
    </location>
</feature>
<evidence type="ECO:0000313" key="13">
    <source>
        <dbReference type="EMBL" id="EDV23014.1"/>
    </source>
</evidence>
<feature type="active site" description="Proton donor/acceptor" evidence="8">
    <location>
        <position position="255"/>
    </location>
</feature>
<keyword evidence="5 10" id="KW-0752">Steroid biosynthesis</keyword>
<keyword evidence="10" id="KW-0444">Lipid biosynthesis</keyword>
<evidence type="ECO:0000256" key="3">
    <source>
        <dbReference type="ARBA" id="ARBA00012978"/>
    </source>
</evidence>
<dbReference type="SUPFAM" id="SSF53901">
    <property type="entry name" value="Thiolase-like"/>
    <property type="match status" value="2"/>
</dbReference>
<dbReference type="Proteomes" id="UP000009022">
    <property type="component" value="Unassembled WGS sequence"/>
</dbReference>
<dbReference type="GO" id="GO:0016126">
    <property type="term" value="P:sterol biosynthetic process"/>
    <property type="evidence" value="ECO:0007669"/>
    <property type="project" value="UniProtKB-KW"/>
</dbReference>
<feature type="domain" description="Hydroxymethylglutaryl-coenzyme A synthase C-terminal" evidence="12">
    <location>
        <begin position="183"/>
        <end position="458"/>
    </location>
</feature>
<dbReference type="FunCoup" id="B3S1Q3">
    <property type="interactions" value="1264"/>
</dbReference>
<sequence length="466" mass="51528">MANNGNIGRPQNVGIVAIEVYFPNYYVNQAELEAHDGVAAGKYTIGLGLNNMGFCSDREDINSLSLTVMQRLMERNNLSYDQIGRLEVGTETIVDKSKSTKTVLMQLFKDSGNSEVEGIDTTNACYGGTNALFNSINWVESNSWDGRYAVVVCGDIAIYSVGSARCTGGAGACAMLIGPDAPVVMESRLRGSHMQHVYDFYKPNMTSEYPTVDGKLSLTCYTTSVDKCYQRYKDKAATILNKKITLDTFDKFCFHSPFCKLVQKSVGRITLNDFLIDPERYIAEFPELQNLRDVKIDETYTDKNIEKTFVTVSNNSFKQKTKGSLLLAGEVGNMYTASLYGGLASLFAISSAETLAGKRIGMFSYGSGSAATLYSFRVVDDATNSKLINIINNAADIPARLESRKKVSPDDFVKTLAIREDNHSSNNYSPVGSTEDLCPGTYYLAHVDDMYRRRYERKPLQNSNGI</sequence>
<dbReference type="KEGG" id="tad:TRIADDRAFT_27878"/>
<feature type="binding site" evidence="9">
    <location>
        <position position="264"/>
    </location>
    <ligand>
        <name>CoA</name>
        <dbReference type="ChEBI" id="CHEBI:57287"/>
    </ligand>
</feature>
<evidence type="ECO:0000256" key="2">
    <source>
        <dbReference type="ARBA" id="ARBA00007061"/>
    </source>
</evidence>
<dbReference type="GO" id="GO:0006084">
    <property type="term" value="P:acetyl-CoA metabolic process"/>
    <property type="evidence" value="ECO:0000318"/>
    <property type="project" value="GO_Central"/>
</dbReference>
<dbReference type="FunFam" id="3.40.47.10:FF:000008">
    <property type="entry name" value="3-hydroxy-3-methylglutaryl coenzyme A synthase"/>
    <property type="match status" value="1"/>
</dbReference>
<dbReference type="HOGENOM" id="CLU_008065_0_1_1"/>
<evidence type="ECO:0000313" key="14">
    <source>
        <dbReference type="Proteomes" id="UP000009022"/>
    </source>
</evidence>
<keyword evidence="4 10" id="KW-0808">Transferase</keyword>
<feature type="domain" description="Hydroxymethylglutaryl-coenzyme A synthase N-terminal" evidence="11">
    <location>
        <begin position="9"/>
        <end position="182"/>
    </location>
</feature>
<dbReference type="InterPro" id="IPR013746">
    <property type="entry name" value="HMG_CoA_synt_C_dom"/>
</dbReference>
<feature type="active site" description="Acyl-thioester intermediate" evidence="8">
    <location>
        <position position="125"/>
    </location>
</feature>
<dbReference type="OMA" id="DDAYNWI"/>
<evidence type="ECO:0000256" key="6">
    <source>
        <dbReference type="ARBA" id="ARBA00023011"/>
    </source>
</evidence>
<organism evidence="13 14">
    <name type="scientific">Trichoplax adhaerens</name>
    <name type="common">Trichoplax reptans</name>
    <dbReference type="NCBI Taxonomy" id="10228"/>
    <lineage>
        <taxon>Eukaryota</taxon>
        <taxon>Metazoa</taxon>
        <taxon>Placozoa</taxon>
        <taxon>Uniplacotomia</taxon>
        <taxon>Trichoplacea</taxon>
        <taxon>Trichoplacidae</taxon>
        <taxon>Trichoplax</taxon>
    </lineage>
</organism>
<gene>
    <name evidence="13" type="ORF">TRIADDRAFT_27878</name>
</gene>
<evidence type="ECO:0000256" key="5">
    <source>
        <dbReference type="ARBA" id="ARBA00022955"/>
    </source>
</evidence>
<evidence type="ECO:0000256" key="8">
    <source>
        <dbReference type="PIRSR" id="PIRSR610122-1"/>
    </source>
</evidence>
<dbReference type="PANTHER" id="PTHR43323:SF2">
    <property type="entry name" value="HYDROXYMETHYLGLUTARYL-COA SYNTHASE"/>
    <property type="match status" value="1"/>
</dbReference>
<dbReference type="EC" id="2.3.3.10" evidence="3 10"/>
<comment type="function">
    <text evidence="10">Catalyzes the condensation of acetyl-CoA with acetoacetyl-CoA to form HMG-CoA.</text>
</comment>
<keyword evidence="10" id="KW-0443">Lipid metabolism</keyword>
<evidence type="ECO:0000256" key="7">
    <source>
        <dbReference type="ARBA" id="ARBA00049887"/>
    </source>
</evidence>
<feature type="binding site" evidence="9">
    <location>
        <position position="217"/>
    </location>
    <ligand>
        <name>CoA</name>
        <dbReference type="ChEBI" id="CHEBI:57287"/>
    </ligand>
</feature>
<evidence type="ECO:0000256" key="9">
    <source>
        <dbReference type="PIRSR" id="PIRSR610122-2"/>
    </source>
</evidence>
<keyword evidence="10" id="KW-0753">Steroid metabolism</keyword>
<dbReference type="AlphaFoldDB" id="B3S1Q3"/>
<protein>
    <recommendedName>
        <fullName evidence="3 10">Hydroxymethylglutaryl-CoA synthase</fullName>
        <shortName evidence="10">HMG-CoA synthase</shortName>
        <ecNumber evidence="3 10">2.3.3.10</ecNumber>
    </recommendedName>
    <alternativeName>
        <fullName evidence="10">3-hydroxy-3-methylglutaryl coenzyme A synthase</fullName>
    </alternativeName>
</protein>
<dbReference type="RefSeq" id="XP_002113924.1">
    <property type="nucleotide sequence ID" value="XM_002113888.1"/>
</dbReference>
<comment type="similarity">
    <text evidence="2 10">Belongs to the thiolase-like superfamily. HMG-CoA synthase family.</text>
</comment>
<comment type="pathway">
    <text evidence="1 10">Metabolic intermediate biosynthesis; (R)-mevalonate biosynthesis; (R)-mevalonate from acetyl-CoA: step 2/3.</text>
</comment>
<dbReference type="UniPathway" id="UPA00058">
    <property type="reaction ID" value="UER00102"/>
</dbReference>
<dbReference type="Pfam" id="PF08540">
    <property type="entry name" value="HMG_CoA_synt_C"/>
    <property type="match status" value="1"/>
</dbReference>
<dbReference type="GeneID" id="6755457"/>
<keyword evidence="14" id="KW-1185">Reference proteome</keyword>
<dbReference type="InterPro" id="IPR016039">
    <property type="entry name" value="Thiolase-like"/>
</dbReference>
<dbReference type="PANTHER" id="PTHR43323">
    <property type="entry name" value="3-HYDROXY-3-METHYLGLUTARYL COENZYME A SYNTHASE"/>
    <property type="match status" value="1"/>
</dbReference>
<keyword evidence="10" id="KW-1207">Sterol metabolism</keyword>
<evidence type="ECO:0000256" key="1">
    <source>
        <dbReference type="ARBA" id="ARBA00005218"/>
    </source>
</evidence>
<feature type="binding site" evidence="9">
    <location>
        <position position="260"/>
    </location>
    <ligand>
        <name>CoA</name>
        <dbReference type="ChEBI" id="CHEBI:57287"/>
    </ligand>
</feature>
<dbReference type="InterPro" id="IPR013528">
    <property type="entry name" value="HMG_CoA_synth_N"/>
</dbReference>
<dbReference type="eggNOG" id="KOG1393">
    <property type="taxonomic scope" value="Eukaryota"/>
</dbReference>
<dbReference type="EMBL" id="DS985247">
    <property type="protein sequence ID" value="EDV23014.1"/>
    <property type="molecule type" value="Genomic_DNA"/>
</dbReference>
<dbReference type="CDD" id="cd00827">
    <property type="entry name" value="init_cond_enzymes"/>
    <property type="match status" value="1"/>
</dbReference>
<evidence type="ECO:0000259" key="11">
    <source>
        <dbReference type="Pfam" id="PF01154"/>
    </source>
</evidence>
<evidence type="ECO:0000256" key="10">
    <source>
        <dbReference type="RuleBase" id="RU364071"/>
    </source>
</evidence>
<proteinExistence type="inferred from homology"/>
<dbReference type="PhylomeDB" id="B3S1Q3"/>
<dbReference type="InterPro" id="IPR010122">
    <property type="entry name" value="HMG_CoA_synthase_euk"/>
</dbReference>
<name>B3S1Q3_TRIAD</name>
<dbReference type="GO" id="GO:0010142">
    <property type="term" value="P:farnesyl diphosphate biosynthetic process, mevalonate pathway"/>
    <property type="evidence" value="ECO:0000318"/>
    <property type="project" value="GO_Central"/>
</dbReference>
<dbReference type="CTD" id="6755457"/>
<dbReference type="Pfam" id="PF01154">
    <property type="entry name" value="HMG_CoA_synt_N"/>
    <property type="match status" value="1"/>
</dbReference>
<reference evidence="13 14" key="1">
    <citation type="journal article" date="2008" name="Nature">
        <title>The Trichoplax genome and the nature of placozoans.</title>
        <authorList>
            <person name="Srivastava M."/>
            <person name="Begovic E."/>
            <person name="Chapman J."/>
            <person name="Putnam N.H."/>
            <person name="Hellsten U."/>
            <person name="Kawashima T."/>
            <person name="Kuo A."/>
            <person name="Mitros T."/>
            <person name="Salamov A."/>
            <person name="Carpenter M.L."/>
            <person name="Signorovitch A.Y."/>
            <person name="Moreno M.A."/>
            <person name="Kamm K."/>
            <person name="Grimwood J."/>
            <person name="Schmutz J."/>
            <person name="Shapiro H."/>
            <person name="Grigoriev I.V."/>
            <person name="Buss L.W."/>
            <person name="Schierwater B."/>
            <person name="Dellaporta S.L."/>
            <person name="Rokhsar D.S."/>
        </authorList>
    </citation>
    <scope>NUCLEOTIDE SEQUENCE [LARGE SCALE GENOMIC DNA]</scope>
    <source>
        <strain evidence="13 14">Grell-BS-1999</strain>
    </source>
</reference>